<dbReference type="InterPro" id="IPR009614">
    <property type="entry name" value="YoeB_toxin"/>
</dbReference>
<gene>
    <name evidence="7" type="ORF">GCM10009416_11110</name>
</gene>
<dbReference type="NCBIfam" id="TIGR02116">
    <property type="entry name" value="toxin_Txe_YoeB"/>
    <property type="match status" value="1"/>
</dbReference>
<keyword evidence="5" id="KW-0378">Hydrolase</keyword>
<dbReference type="Pfam" id="PF06769">
    <property type="entry name" value="YoeB_toxin"/>
    <property type="match status" value="1"/>
</dbReference>
<keyword evidence="8" id="KW-1185">Reference proteome</keyword>
<evidence type="ECO:0000256" key="6">
    <source>
        <dbReference type="ARBA" id="ARBA00030388"/>
    </source>
</evidence>
<reference evidence="7 8" key="1">
    <citation type="journal article" date="2019" name="Int. J. Syst. Evol. Microbiol.">
        <title>The Global Catalogue of Microorganisms (GCM) 10K type strain sequencing project: providing services to taxonomists for standard genome sequencing and annotation.</title>
        <authorList>
            <consortium name="The Broad Institute Genomics Platform"/>
            <consortium name="The Broad Institute Genome Sequencing Center for Infectious Disease"/>
            <person name="Wu L."/>
            <person name="Ma J."/>
        </authorList>
    </citation>
    <scope>NUCLEOTIDE SEQUENCE [LARGE SCALE GENOMIC DNA]</scope>
    <source>
        <strain evidence="7 8">JCM 9933</strain>
    </source>
</reference>
<dbReference type="InterPro" id="IPR035093">
    <property type="entry name" value="RelE/ParE_toxin_dom_sf"/>
</dbReference>
<dbReference type="SUPFAM" id="SSF143011">
    <property type="entry name" value="RelE-like"/>
    <property type="match status" value="1"/>
</dbReference>
<keyword evidence="4" id="KW-0255">Endonuclease</keyword>
<dbReference type="RefSeq" id="WP_343894162.1">
    <property type="nucleotide sequence ID" value="NZ_BAAAFZ010000008.1"/>
</dbReference>
<evidence type="ECO:0000256" key="3">
    <source>
        <dbReference type="ARBA" id="ARBA00022722"/>
    </source>
</evidence>
<protein>
    <recommendedName>
        <fullName evidence="6">Putative mRNA interferase YoeB</fullName>
    </recommendedName>
</protein>
<dbReference type="Gene3D" id="3.30.2310.20">
    <property type="entry name" value="RelE-like"/>
    <property type="match status" value="1"/>
</dbReference>
<comment type="caution">
    <text evidence="7">The sequence shown here is derived from an EMBL/GenBank/DDBJ whole genome shotgun (WGS) entry which is preliminary data.</text>
</comment>
<evidence type="ECO:0000256" key="5">
    <source>
        <dbReference type="ARBA" id="ARBA00022801"/>
    </source>
</evidence>
<keyword evidence="3" id="KW-0540">Nuclease</keyword>
<evidence type="ECO:0000256" key="2">
    <source>
        <dbReference type="ARBA" id="ARBA00022649"/>
    </source>
</evidence>
<keyword evidence="2" id="KW-1277">Toxin-antitoxin system</keyword>
<dbReference type="PANTHER" id="PTHR38039:SF1">
    <property type="entry name" value="TOXIN YOEB"/>
    <property type="match status" value="1"/>
</dbReference>
<comment type="similarity">
    <text evidence="1">Belongs to the YoeB family.</text>
</comment>
<dbReference type="PANTHER" id="PTHR38039">
    <property type="entry name" value="TOXIN YOEB"/>
    <property type="match status" value="1"/>
</dbReference>
<sequence length="89" mass="10287">MQVLFAPGAWVDYREWARTDPKTLLRINGLIESARRSPFEGLGKPEPLRGDLAGFWSRRITQEHRLVYRVVGRGAEQRIEIAACRHHYG</sequence>
<evidence type="ECO:0000256" key="4">
    <source>
        <dbReference type="ARBA" id="ARBA00022759"/>
    </source>
</evidence>
<evidence type="ECO:0000256" key="1">
    <source>
        <dbReference type="ARBA" id="ARBA00008172"/>
    </source>
</evidence>
<accession>A0ABN1ETP9</accession>
<proteinExistence type="inferred from homology"/>
<dbReference type="EMBL" id="BAAAFZ010000008">
    <property type="protein sequence ID" value="GAA0574158.1"/>
    <property type="molecule type" value="Genomic_DNA"/>
</dbReference>
<dbReference type="Proteomes" id="UP001501588">
    <property type="component" value="Unassembled WGS sequence"/>
</dbReference>
<evidence type="ECO:0000313" key="8">
    <source>
        <dbReference type="Proteomes" id="UP001501588"/>
    </source>
</evidence>
<evidence type="ECO:0000313" key="7">
    <source>
        <dbReference type="EMBL" id="GAA0574158.1"/>
    </source>
</evidence>
<organism evidence="7 8">
    <name type="scientific">Craurococcus roseus</name>
    <dbReference type="NCBI Taxonomy" id="77585"/>
    <lineage>
        <taxon>Bacteria</taxon>
        <taxon>Pseudomonadati</taxon>
        <taxon>Pseudomonadota</taxon>
        <taxon>Alphaproteobacteria</taxon>
        <taxon>Acetobacterales</taxon>
        <taxon>Acetobacteraceae</taxon>
        <taxon>Craurococcus</taxon>
    </lineage>
</organism>
<name>A0ABN1ETP9_9PROT</name>